<dbReference type="Proteomes" id="UP001197114">
    <property type="component" value="Unassembled WGS sequence"/>
</dbReference>
<evidence type="ECO:0000256" key="1">
    <source>
        <dbReference type="SAM" id="MobiDB-lite"/>
    </source>
</evidence>
<evidence type="ECO:0000313" key="2">
    <source>
        <dbReference type="EMBL" id="MBW5424305.1"/>
    </source>
</evidence>
<protein>
    <submittedName>
        <fullName evidence="2">Type I-E CRISPR-associated protein Cse2/CasB</fullName>
    </submittedName>
</protein>
<reference evidence="2 3" key="1">
    <citation type="submission" date="2019-11" db="EMBL/GenBank/DDBJ databases">
        <authorList>
            <person name="Ay H."/>
        </authorList>
    </citation>
    <scope>NUCLEOTIDE SEQUENCE [LARGE SCALE GENOMIC DNA]</scope>
    <source>
        <strain evidence="2 3">BG9H</strain>
    </source>
</reference>
<dbReference type="InterPro" id="IPR038287">
    <property type="entry name" value="Cse2_sf"/>
</dbReference>
<gene>
    <name evidence="2" type="primary">casB</name>
    <name evidence="2" type="ORF">GKQ77_22505</name>
</gene>
<dbReference type="Gene3D" id="1.10.520.40">
    <property type="entry name" value="CRISPR-associated protein Cse2"/>
    <property type="match status" value="1"/>
</dbReference>
<dbReference type="NCBIfam" id="TIGR02548">
    <property type="entry name" value="casB_cse2"/>
    <property type="match status" value="1"/>
</dbReference>
<sequence>MTNVMPSSPVNTPRQSSGGGLPRPSLQAPGRATDRCIGRLQALYRQDNSSAVAALARLRRGVGKAVHEAPESWGNDGLEELSAIRAERDSVPVAEPEDGVSAKYYSTDQRRWSEQRELAEEKAVFLTITLWALHQQSIRDANMHAHDWGLGRSVRHLAQGRLGTEASHITLSDAELTEKLNEPLRKRFVRIGTSTSLEMLGTRLRTVVLLLRGARIPLDYARLADQLTAWQDIARQAEVRRTWGRDFHLSSRRSSRSEPGPAASGDNGGGSDHLLDAGD</sequence>
<proteinExistence type="predicted"/>
<dbReference type="RefSeq" id="WP_219690755.1">
    <property type="nucleotide sequence ID" value="NZ_WMBF01000293.1"/>
</dbReference>
<dbReference type="InterPro" id="IPR013382">
    <property type="entry name" value="CRISPR-assoc_prot_Cse2"/>
</dbReference>
<feature type="region of interest" description="Disordered" evidence="1">
    <location>
        <begin position="1"/>
        <end position="32"/>
    </location>
</feature>
<accession>A0ABS6YTA3</accession>
<dbReference type="CDD" id="cd09731">
    <property type="entry name" value="Cse2_I-E"/>
    <property type="match status" value="1"/>
</dbReference>
<dbReference type="EMBL" id="WMBF01000293">
    <property type="protein sequence ID" value="MBW5424305.1"/>
    <property type="molecule type" value="Genomic_DNA"/>
</dbReference>
<feature type="compositionally biased region" description="Polar residues" evidence="1">
    <location>
        <begin position="1"/>
        <end position="16"/>
    </location>
</feature>
<name>A0ABS6YTA3_9ACTN</name>
<feature type="region of interest" description="Disordered" evidence="1">
    <location>
        <begin position="249"/>
        <end position="279"/>
    </location>
</feature>
<organism evidence="2 3">
    <name type="scientific">Streptomyces anatolicus</name>
    <dbReference type="NCBI Taxonomy" id="2675858"/>
    <lineage>
        <taxon>Bacteria</taxon>
        <taxon>Bacillati</taxon>
        <taxon>Actinomycetota</taxon>
        <taxon>Actinomycetes</taxon>
        <taxon>Kitasatosporales</taxon>
        <taxon>Streptomycetaceae</taxon>
        <taxon>Streptomyces</taxon>
    </lineage>
</organism>
<evidence type="ECO:0000313" key="3">
    <source>
        <dbReference type="Proteomes" id="UP001197114"/>
    </source>
</evidence>
<keyword evidence="3" id="KW-1185">Reference proteome</keyword>
<dbReference type="Pfam" id="PF09485">
    <property type="entry name" value="CRISPR_Cse2"/>
    <property type="match status" value="1"/>
</dbReference>
<comment type="caution">
    <text evidence="2">The sequence shown here is derived from an EMBL/GenBank/DDBJ whole genome shotgun (WGS) entry which is preliminary data.</text>
</comment>